<feature type="transmembrane region" description="Helical" evidence="9">
    <location>
        <begin position="88"/>
        <end position="106"/>
    </location>
</feature>
<dbReference type="InterPro" id="IPR055558">
    <property type="entry name" value="DUF7134"/>
</dbReference>
<dbReference type="GO" id="GO:0005524">
    <property type="term" value="F:ATP binding"/>
    <property type="evidence" value="ECO:0007669"/>
    <property type="project" value="UniProtKB-KW"/>
</dbReference>
<dbReference type="InterPro" id="IPR011712">
    <property type="entry name" value="Sig_transdc_His_kin_sub3_dim/P"/>
</dbReference>
<evidence type="ECO:0000256" key="1">
    <source>
        <dbReference type="ARBA" id="ARBA00000085"/>
    </source>
</evidence>
<evidence type="ECO:0000259" key="11">
    <source>
        <dbReference type="Pfam" id="PF07730"/>
    </source>
</evidence>
<evidence type="ECO:0000256" key="8">
    <source>
        <dbReference type="ARBA" id="ARBA00023012"/>
    </source>
</evidence>
<dbReference type="GO" id="GO:0000155">
    <property type="term" value="F:phosphorelay sensor kinase activity"/>
    <property type="evidence" value="ECO:0007669"/>
    <property type="project" value="InterPro"/>
</dbReference>
<feature type="transmembrane region" description="Helical" evidence="9">
    <location>
        <begin position="65"/>
        <end position="82"/>
    </location>
</feature>
<evidence type="ECO:0000256" key="5">
    <source>
        <dbReference type="ARBA" id="ARBA00022741"/>
    </source>
</evidence>
<evidence type="ECO:0000256" key="2">
    <source>
        <dbReference type="ARBA" id="ARBA00012438"/>
    </source>
</evidence>
<keyword evidence="9" id="KW-1133">Transmembrane helix</keyword>
<dbReference type="AlphaFoldDB" id="A0A8J3WVN2"/>
<dbReference type="CDD" id="cd16917">
    <property type="entry name" value="HATPase_UhpB-NarQ-NarX-like"/>
    <property type="match status" value="1"/>
</dbReference>
<dbReference type="InterPro" id="IPR036890">
    <property type="entry name" value="HATPase_C_sf"/>
</dbReference>
<comment type="caution">
    <text evidence="13">The sequence shown here is derived from an EMBL/GenBank/DDBJ whole genome shotgun (WGS) entry which is preliminary data.</text>
</comment>
<evidence type="ECO:0000256" key="3">
    <source>
        <dbReference type="ARBA" id="ARBA00022553"/>
    </source>
</evidence>
<dbReference type="GO" id="GO:0046983">
    <property type="term" value="F:protein dimerization activity"/>
    <property type="evidence" value="ECO:0007669"/>
    <property type="project" value="InterPro"/>
</dbReference>
<sequence length="400" mass="42272">MEWAGWRFGGKDVADAAAAVVVALLIRYAIVDPPGPSSPLPTWLAWPVAAVLSFPIALRRRRPRAMLGFACAAAAVATAAGAVAAGAIWLSFAPTVLVLYLVASTASLIWSAAALAACLTAAATAILTFYMQVFPGLEVGTAPSEIAPAWPVEISVNAVLLTAAWALGAVVRWKRDTTARLVRHLAESAVSDERRRIARELHDVIGHSMSLITVKATVANHVADARPQEVRAALAVIEQTSRSTLAEIHRVLNLLRSEGEPQQDHLPVPGMADLPELAAHARSAGVEVDLTVREEAELPPAVAMSVYRIVQQALTNVVTHVGPTRCTVTVDVGGREAVIEVLDDGPRHGRPPRPKHGGHGLVGMRERVKIYGGAFSAGPRPEGGFRVSARLPYGLNGTAT</sequence>
<feature type="transmembrane region" description="Helical" evidence="9">
    <location>
        <begin position="113"/>
        <end position="134"/>
    </location>
</feature>
<keyword evidence="4" id="KW-0808">Transferase</keyword>
<dbReference type="Pfam" id="PF02518">
    <property type="entry name" value="HATPase_c"/>
    <property type="match status" value="1"/>
</dbReference>
<organism evidence="13 14">
    <name type="scientific">Planobispora takensis</name>
    <dbReference type="NCBI Taxonomy" id="1367882"/>
    <lineage>
        <taxon>Bacteria</taxon>
        <taxon>Bacillati</taxon>
        <taxon>Actinomycetota</taxon>
        <taxon>Actinomycetes</taxon>
        <taxon>Streptosporangiales</taxon>
        <taxon>Streptosporangiaceae</taxon>
        <taxon>Planobispora</taxon>
    </lineage>
</organism>
<feature type="transmembrane region" description="Helical" evidence="9">
    <location>
        <begin position="12"/>
        <end position="30"/>
    </location>
</feature>
<keyword evidence="8" id="KW-0902">Two-component regulatory system</keyword>
<dbReference type="GO" id="GO:0016020">
    <property type="term" value="C:membrane"/>
    <property type="evidence" value="ECO:0007669"/>
    <property type="project" value="InterPro"/>
</dbReference>
<dbReference type="PANTHER" id="PTHR24421:SF10">
    <property type="entry name" value="NITRATE_NITRITE SENSOR PROTEIN NARQ"/>
    <property type="match status" value="1"/>
</dbReference>
<evidence type="ECO:0000256" key="7">
    <source>
        <dbReference type="ARBA" id="ARBA00022840"/>
    </source>
</evidence>
<reference evidence="13" key="1">
    <citation type="submission" date="2021-01" db="EMBL/GenBank/DDBJ databases">
        <title>Whole genome shotgun sequence of Planobispora takensis NBRC 109077.</title>
        <authorList>
            <person name="Komaki H."/>
            <person name="Tamura T."/>
        </authorList>
    </citation>
    <scope>NUCLEOTIDE SEQUENCE</scope>
    <source>
        <strain evidence="13">NBRC 109077</strain>
    </source>
</reference>
<keyword evidence="5" id="KW-0547">Nucleotide-binding</keyword>
<keyword evidence="6 13" id="KW-0418">Kinase</keyword>
<feature type="domain" description="Histidine kinase/HSP90-like ATPase" evidence="10">
    <location>
        <begin position="304"/>
        <end position="393"/>
    </location>
</feature>
<dbReference type="Pfam" id="PF23539">
    <property type="entry name" value="DUF7134"/>
    <property type="match status" value="1"/>
</dbReference>
<dbReference type="Gene3D" id="1.20.5.1930">
    <property type="match status" value="1"/>
</dbReference>
<comment type="catalytic activity">
    <reaction evidence="1">
        <text>ATP + protein L-histidine = ADP + protein N-phospho-L-histidine.</text>
        <dbReference type="EC" id="2.7.13.3"/>
    </reaction>
</comment>
<dbReference type="Proteomes" id="UP000634476">
    <property type="component" value="Unassembled WGS sequence"/>
</dbReference>
<dbReference type="SUPFAM" id="SSF55874">
    <property type="entry name" value="ATPase domain of HSP90 chaperone/DNA topoisomerase II/histidine kinase"/>
    <property type="match status" value="1"/>
</dbReference>
<keyword evidence="7" id="KW-0067">ATP-binding</keyword>
<evidence type="ECO:0000256" key="6">
    <source>
        <dbReference type="ARBA" id="ARBA00022777"/>
    </source>
</evidence>
<evidence type="ECO:0000256" key="9">
    <source>
        <dbReference type="SAM" id="Phobius"/>
    </source>
</evidence>
<dbReference type="Gene3D" id="3.30.565.10">
    <property type="entry name" value="Histidine kinase-like ATPase, C-terminal domain"/>
    <property type="match status" value="1"/>
</dbReference>
<protein>
    <recommendedName>
        <fullName evidence="2">histidine kinase</fullName>
        <ecNumber evidence="2">2.7.13.3</ecNumber>
    </recommendedName>
</protein>
<proteinExistence type="predicted"/>
<gene>
    <name evidence="13" type="ORF">Pta02_59490</name>
</gene>
<evidence type="ECO:0000313" key="13">
    <source>
        <dbReference type="EMBL" id="GII03941.1"/>
    </source>
</evidence>
<dbReference type="InterPro" id="IPR003594">
    <property type="entry name" value="HATPase_dom"/>
</dbReference>
<evidence type="ECO:0000259" key="10">
    <source>
        <dbReference type="Pfam" id="PF02518"/>
    </source>
</evidence>
<feature type="transmembrane region" description="Helical" evidence="9">
    <location>
        <begin position="42"/>
        <end position="58"/>
    </location>
</feature>
<feature type="transmembrane region" description="Helical" evidence="9">
    <location>
        <begin position="154"/>
        <end position="173"/>
    </location>
</feature>
<keyword evidence="9" id="KW-0472">Membrane</keyword>
<dbReference type="PANTHER" id="PTHR24421">
    <property type="entry name" value="NITRATE/NITRITE SENSOR PROTEIN NARX-RELATED"/>
    <property type="match status" value="1"/>
</dbReference>
<evidence type="ECO:0000313" key="14">
    <source>
        <dbReference type="Proteomes" id="UP000634476"/>
    </source>
</evidence>
<keyword evidence="9" id="KW-0812">Transmembrane</keyword>
<keyword evidence="3" id="KW-0597">Phosphoprotein</keyword>
<dbReference type="RefSeq" id="WP_203878219.1">
    <property type="nucleotide sequence ID" value="NZ_BOOK01000045.1"/>
</dbReference>
<evidence type="ECO:0000259" key="12">
    <source>
        <dbReference type="Pfam" id="PF23539"/>
    </source>
</evidence>
<dbReference type="Pfam" id="PF07730">
    <property type="entry name" value="HisKA_3"/>
    <property type="match status" value="1"/>
</dbReference>
<evidence type="ECO:0000256" key="4">
    <source>
        <dbReference type="ARBA" id="ARBA00022679"/>
    </source>
</evidence>
<dbReference type="EMBL" id="BOOK01000045">
    <property type="protein sequence ID" value="GII03941.1"/>
    <property type="molecule type" value="Genomic_DNA"/>
</dbReference>
<dbReference type="EC" id="2.7.13.3" evidence="2"/>
<accession>A0A8J3WVN2</accession>
<dbReference type="InterPro" id="IPR050482">
    <property type="entry name" value="Sensor_HK_TwoCompSys"/>
</dbReference>
<feature type="domain" description="Signal transduction histidine kinase subgroup 3 dimerisation and phosphoacceptor" evidence="11">
    <location>
        <begin position="193"/>
        <end position="258"/>
    </location>
</feature>
<feature type="domain" description="DUF7134" evidence="12">
    <location>
        <begin position="13"/>
        <end position="175"/>
    </location>
</feature>
<name>A0A8J3WVN2_9ACTN</name>
<keyword evidence="14" id="KW-1185">Reference proteome</keyword>